<dbReference type="STRING" id="2017.SAMN05444320_106423"/>
<protein>
    <recommendedName>
        <fullName evidence="3">Asp23 family, cell envelope-related function</fullName>
    </recommendedName>
</protein>
<evidence type="ECO:0008006" key="3">
    <source>
        <dbReference type="Google" id="ProtNLM"/>
    </source>
</evidence>
<evidence type="ECO:0000313" key="1">
    <source>
        <dbReference type="EMBL" id="SHG11572.1"/>
    </source>
</evidence>
<proteinExistence type="predicted"/>
<dbReference type="Proteomes" id="UP000184501">
    <property type="component" value="Unassembled WGS sequence"/>
</dbReference>
<dbReference type="EMBL" id="FQVN01000006">
    <property type="protein sequence ID" value="SHG11572.1"/>
    <property type="molecule type" value="Genomic_DNA"/>
</dbReference>
<dbReference type="OrthoDB" id="5195799at2"/>
<reference evidence="1 2" key="1">
    <citation type="submission" date="2016-11" db="EMBL/GenBank/DDBJ databases">
        <authorList>
            <person name="Jaros S."/>
            <person name="Januszkiewicz K."/>
            <person name="Wedrychowicz H."/>
        </authorList>
    </citation>
    <scope>NUCLEOTIDE SEQUENCE [LARGE SCALE GENOMIC DNA]</scope>
    <source>
        <strain evidence="1 2">DSM 44523</strain>
    </source>
</reference>
<dbReference type="RefSeq" id="WP_073485745.1">
    <property type="nucleotide sequence ID" value="NZ_FQVN01000006.1"/>
</dbReference>
<sequence>MGAADRDPADGADPTEFAEVVARAVTEHPAVARLDGGPHGVIATHLPGRRVVGVRALERGEPVEVGVVLRWGHSLPRVADELRERVRAVAGHVPVDVTITGVTAPTEETDGSGHPS</sequence>
<organism evidence="1 2">
    <name type="scientific">Streptoalloteichus hindustanus</name>
    <dbReference type="NCBI Taxonomy" id="2017"/>
    <lineage>
        <taxon>Bacteria</taxon>
        <taxon>Bacillati</taxon>
        <taxon>Actinomycetota</taxon>
        <taxon>Actinomycetes</taxon>
        <taxon>Pseudonocardiales</taxon>
        <taxon>Pseudonocardiaceae</taxon>
        <taxon>Streptoalloteichus</taxon>
    </lineage>
</organism>
<dbReference type="AlphaFoldDB" id="A0A1M5H786"/>
<accession>A0A1M5H786</accession>
<keyword evidence="2" id="KW-1185">Reference proteome</keyword>
<gene>
    <name evidence="1" type="ORF">SAMN05444320_106423</name>
</gene>
<name>A0A1M5H786_STRHI</name>
<evidence type="ECO:0000313" key="2">
    <source>
        <dbReference type="Proteomes" id="UP000184501"/>
    </source>
</evidence>